<organism evidence="3">
    <name type="scientific">Streptomyces sp. NBC_00180</name>
    <dbReference type="NCBI Taxonomy" id="2903632"/>
    <lineage>
        <taxon>Bacteria</taxon>
        <taxon>Bacillati</taxon>
        <taxon>Actinomycetota</taxon>
        <taxon>Actinomycetes</taxon>
        <taxon>Kitasatosporales</taxon>
        <taxon>Streptomycetaceae</taxon>
        <taxon>Streptomyces</taxon>
    </lineage>
</organism>
<dbReference type="Pfam" id="PF13701">
    <property type="entry name" value="DDE_Tnp_1_4"/>
    <property type="match status" value="1"/>
</dbReference>
<proteinExistence type="predicted"/>
<evidence type="ECO:0000259" key="2">
    <source>
        <dbReference type="Pfam" id="PF13701"/>
    </source>
</evidence>
<reference evidence="3" key="1">
    <citation type="submission" date="2022-10" db="EMBL/GenBank/DDBJ databases">
        <title>The complete genomes of actinobacterial strains from the NBC collection.</title>
        <authorList>
            <person name="Joergensen T.S."/>
            <person name="Alvarez Arevalo M."/>
            <person name="Sterndorff E.B."/>
            <person name="Faurdal D."/>
            <person name="Vuksanovic O."/>
            <person name="Mourched A.-S."/>
            <person name="Charusanti P."/>
            <person name="Shaw S."/>
            <person name="Blin K."/>
            <person name="Weber T."/>
        </authorList>
    </citation>
    <scope>NUCLEOTIDE SEQUENCE</scope>
    <source>
        <strain evidence="3">NBC 00180</strain>
    </source>
</reference>
<evidence type="ECO:0000256" key="1">
    <source>
        <dbReference type="SAM" id="MobiDB-lite"/>
    </source>
</evidence>
<dbReference type="EMBL" id="CP108140">
    <property type="protein sequence ID" value="WTP91454.1"/>
    <property type="molecule type" value="Genomic_DNA"/>
</dbReference>
<feature type="region of interest" description="Disordered" evidence="1">
    <location>
        <begin position="287"/>
        <end position="314"/>
    </location>
</feature>
<gene>
    <name evidence="3" type="ORF">OG477_42000</name>
</gene>
<dbReference type="InterPro" id="IPR025668">
    <property type="entry name" value="Tnp_DDE_dom"/>
</dbReference>
<protein>
    <submittedName>
        <fullName evidence="3">Transposase</fullName>
    </submittedName>
</protein>
<sequence length="314" mass="34815">MVFVHLAISIGLGARSVLEAEQLGLHQQRLFGPAASDSTVRRLPADFDEDMFAALSRARAAVRRVVWTWLSLRPQGFPWLTVAGKHLQRWVVVDIDATIITSASKKEGAAPTFKRGFGFHPLAAWCANTQECLAMHLRAGNAGSNTAEDHIAVLTESLHQIPASSRAKILVRVDGAGATHDLHEHLQKLNTMRRRVRFTTVWKITGTDETAIARIPETAWENSLQQDGSPHDTDHSVVAEPTGLNQREGWITGMRLIVRRVRPLRPAPGEPHRLREEDRLEVLGHRHQHHQTVGPPGITPGLVDRRSAPAPRGR</sequence>
<accession>A0AAU1ICL9</accession>
<name>A0AAU1ICL9_9ACTN</name>
<feature type="domain" description="Transposase DDE" evidence="2">
    <location>
        <begin position="26"/>
        <end position="262"/>
    </location>
</feature>
<evidence type="ECO:0000313" key="3">
    <source>
        <dbReference type="EMBL" id="WTP91454.1"/>
    </source>
</evidence>
<dbReference type="AlphaFoldDB" id="A0AAU1ICL9"/>